<feature type="transmembrane region" description="Helical" evidence="6">
    <location>
        <begin position="471"/>
        <end position="492"/>
    </location>
</feature>
<feature type="transmembrane region" description="Helical" evidence="6">
    <location>
        <begin position="504"/>
        <end position="524"/>
    </location>
</feature>
<feature type="transmembrane region" description="Helical" evidence="6">
    <location>
        <begin position="413"/>
        <end position="432"/>
    </location>
</feature>
<dbReference type="SUPFAM" id="SSF103473">
    <property type="entry name" value="MFS general substrate transporter"/>
    <property type="match status" value="1"/>
</dbReference>
<dbReference type="Proteomes" id="UP000001982">
    <property type="component" value="Chromosome"/>
</dbReference>
<comment type="subcellular location">
    <subcellularLocation>
        <location evidence="1">Membrane</location>
        <topology evidence="1">Multi-pass membrane protein</topology>
    </subcellularLocation>
</comment>
<dbReference type="AlphaFoldDB" id="Q12MP0"/>
<dbReference type="EMBL" id="CP000302">
    <property type="protein sequence ID" value="ABE55286.1"/>
    <property type="molecule type" value="Genomic_DNA"/>
</dbReference>
<evidence type="ECO:0000256" key="5">
    <source>
        <dbReference type="ARBA" id="ARBA00023136"/>
    </source>
</evidence>
<feature type="transmembrane region" description="Helical" evidence="6">
    <location>
        <begin position="148"/>
        <end position="170"/>
    </location>
</feature>
<accession>Q12MP0</accession>
<keyword evidence="5 6" id="KW-0472">Membrane</keyword>
<dbReference type="HOGENOM" id="CLU_030246_1_0_6"/>
<proteinExistence type="predicted"/>
<name>Q12MP0_SHEDO</name>
<feature type="transmembrane region" description="Helical" evidence="6">
    <location>
        <begin position="190"/>
        <end position="208"/>
    </location>
</feature>
<reference evidence="7 8" key="1">
    <citation type="submission" date="2006-03" db="EMBL/GenBank/DDBJ databases">
        <title>Complete sequence of Shewanella denitrificans OS217.</title>
        <authorList>
            <consortium name="US DOE Joint Genome Institute"/>
            <person name="Copeland A."/>
            <person name="Lucas S."/>
            <person name="Lapidus A."/>
            <person name="Barry K."/>
            <person name="Detter J.C."/>
            <person name="Glavina del Rio T."/>
            <person name="Hammon N."/>
            <person name="Israni S."/>
            <person name="Dalin E."/>
            <person name="Tice H."/>
            <person name="Pitluck S."/>
            <person name="Brettin T."/>
            <person name="Bruce D."/>
            <person name="Han C."/>
            <person name="Tapia R."/>
            <person name="Gilna P."/>
            <person name="Kiss H."/>
            <person name="Schmutz J."/>
            <person name="Larimer F."/>
            <person name="Land M."/>
            <person name="Hauser L."/>
            <person name="Kyrpides N."/>
            <person name="Lykidis A."/>
            <person name="Richardson P."/>
        </authorList>
    </citation>
    <scope>NUCLEOTIDE SEQUENCE [LARGE SCALE GENOMIC DNA]</scope>
    <source>
        <strain evidence="8">OS217 / ATCC BAA-1090 / DSM 15013</strain>
    </source>
</reference>
<dbReference type="InterPro" id="IPR036259">
    <property type="entry name" value="MFS_trans_sf"/>
</dbReference>
<dbReference type="Pfam" id="PF07690">
    <property type="entry name" value="MFS_1"/>
    <property type="match status" value="1"/>
</dbReference>
<feature type="transmembrane region" description="Helical" evidence="6">
    <location>
        <begin position="279"/>
        <end position="300"/>
    </location>
</feature>
<evidence type="ECO:0000256" key="1">
    <source>
        <dbReference type="ARBA" id="ARBA00004141"/>
    </source>
</evidence>
<evidence type="ECO:0000313" key="7">
    <source>
        <dbReference type="EMBL" id="ABE55286.1"/>
    </source>
</evidence>
<keyword evidence="3 6" id="KW-0812">Transmembrane</keyword>
<dbReference type="GO" id="GO:0022857">
    <property type="term" value="F:transmembrane transporter activity"/>
    <property type="evidence" value="ECO:0007669"/>
    <property type="project" value="InterPro"/>
</dbReference>
<dbReference type="Gene3D" id="1.20.1250.20">
    <property type="entry name" value="MFS general substrate transporter like domains"/>
    <property type="match status" value="2"/>
</dbReference>
<dbReference type="PANTHER" id="PTHR19432:SF35">
    <property type="entry name" value="SOLUTE CARRIER FAMILY 45 MEMBER 3 ISOFORM X1"/>
    <property type="match status" value="1"/>
</dbReference>
<sequence length="530" mass="58249">MSTNNPTANTQPQLHFWQIFNMCFGFLGIQFGFALQNANVSRIFQTLGADMDAIPILWIAAPLTGLIVQPIIGYLSDNTWNRFGRRRPYFLIGAVLTTLALFIMPHSPTLWIAAGMLWIMDASINIAMEPFRAFVGDNLPKSQRTQGYAMQSFFIGIGAVVASALPYVLTEFFNVANTAPAGEIADSVRYAFYFGAVVLFMAVTWTVVSTKEYSPAELESFHQAEQAVNPSLDKVNPSQEGESFGRRSAAQYQFGALIFALIGGLFTAAVYLYQLDKQLYILSIGILAFAPMQYYCALALKKAFEASKNLATQGKTTLPTGMLFTVVDDMFAMPKAMRQLALVQFFAWFALFAMWIYTTAAVTSYHYGSSDVLSKQFNDGADWVGILFASYNGFAALAAICIPFLAKWVGVRLTHTVNMFLGGSGLISFYFISDPSLLWLPMIGVGFAWASILSVPYALLSGALPPQKMGVYMGIFNFFIVIPQLLAASILGLLLKTFFNGEPIYALVLGGVFMMLSGIAVLFVDQDNSH</sequence>
<dbReference type="GO" id="GO:0016020">
    <property type="term" value="C:membrane"/>
    <property type="evidence" value="ECO:0007669"/>
    <property type="project" value="UniProtKB-SubCell"/>
</dbReference>
<dbReference type="FunFam" id="1.20.1250.20:FF:000863">
    <property type="entry name" value="MFS transporter"/>
    <property type="match status" value="1"/>
</dbReference>
<organism evidence="7 8">
    <name type="scientific">Shewanella denitrificans (strain OS217 / ATCC BAA-1090 / DSM 15013)</name>
    <dbReference type="NCBI Taxonomy" id="318161"/>
    <lineage>
        <taxon>Bacteria</taxon>
        <taxon>Pseudomonadati</taxon>
        <taxon>Pseudomonadota</taxon>
        <taxon>Gammaproteobacteria</taxon>
        <taxon>Alteromonadales</taxon>
        <taxon>Shewanellaceae</taxon>
        <taxon>Shewanella</taxon>
    </lineage>
</organism>
<protein>
    <submittedName>
        <fullName evidence="7">Major facilitator superfamily MFS_1</fullName>
    </submittedName>
</protein>
<feature type="transmembrane region" description="Helical" evidence="6">
    <location>
        <begin position="254"/>
        <end position="273"/>
    </location>
</feature>
<dbReference type="PANTHER" id="PTHR19432">
    <property type="entry name" value="SUGAR TRANSPORTER"/>
    <property type="match status" value="1"/>
</dbReference>
<keyword evidence="2" id="KW-0813">Transport</keyword>
<gene>
    <name evidence="7" type="ordered locus">Sden_2003</name>
</gene>
<feature type="transmembrane region" description="Helical" evidence="6">
    <location>
        <begin position="88"/>
        <end position="104"/>
    </location>
</feature>
<evidence type="ECO:0000256" key="6">
    <source>
        <dbReference type="SAM" id="Phobius"/>
    </source>
</evidence>
<evidence type="ECO:0000256" key="2">
    <source>
        <dbReference type="ARBA" id="ARBA00022448"/>
    </source>
</evidence>
<feature type="transmembrane region" description="Helical" evidence="6">
    <location>
        <begin position="340"/>
        <end position="363"/>
    </location>
</feature>
<feature type="transmembrane region" description="Helical" evidence="6">
    <location>
        <begin position="383"/>
        <end position="406"/>
    </location>
</feature>
<dbReference type="InterPro" id="IPR011701">
    <property type="entry name" value="MFS"/>
</dbReference>
<dbReference type="STRING" id="318161.Sden_2003"/>
<evidence type="ECO:0000313" key="8">
    <source>
        <dbReference type="Proteomes" id="UP000001982"/>
    </source>
</evidence>
<feature type="transmembrane region" description="Helical" evidence="6">
    <location>
        <begin position="110"/>
        <end position="128"/>
    </location>
</feature>
<dbReference type="OrthoDB" id="7584869at2"/>
<keyword evidence="4 6" id="KW-1133">Transmembrane helix</keyword>
<dbReference type="eggNOG" id="COG2211">
    <property type="taxonomic scope" value="Bacteria"/>
</dbReference>
<feature type="transmembrane region" description="Helical" evidence="6">
    <location>
        <begin position="16"/>
        <end position="35"/>
    </location>
</feature>
<evidence type="ECO:0000256" key="4">
    <source>
        <dbReference type="ARBA" id="ARBA00022989"/>
    </source>
</evidence>
<feature type="transmembrane region" description="Helical" evidence="6">
    <location>
        <begin position="55"/>
        <end position="76"/>
    </location>
</feature>
<feature type="transmembrane region" description="Helical" evidence="6">
    <location>
        <begin position="438"/>
        <end position="459"/>
    </location>
</feature>
<dbReference type="KEGG" id="sdn:Sden_2003"/>
<dbReference type="RefSeq" id="WP_011496442.1">
    <property type="nucleotide sequence ID" value="NC_007954.1"/>
</dbReference>
<evidence type="ECO:0000256" key="3">
    <source>
        <dbReference type="ARBA" id="ARBA00022692"/>
    </source>
</evidence>
<keyword evidence="8" id="KW-1185">Reference proteome</keyword>